<evidence type="ECO:0000256" key="3">
    <source>
        <dbReference type="ARBA" id="ARBA00021315"/>
    </source>
</evidence>
<keyword evidence="4" id="KW-0547">Nucleotide-binding</keyword>
<evidence type="ECO:0000256" key="4">
    <source>
        <dbReference type="ARBA" id="ARBA00022741"/>
    </source>
</evidence>
<protein>
    <recommendedName>
        <fullName evidence="3 9">DNA repair protein RecN</fullName>
    </recommendedName>
    <alternativeName>
        <fullName evidence="8 9">Recombination protein N</fullName>
    </alternativeName>
</protein>
<evidence type="ECO:0000256" key="7">
    <source>
        <dbReference type="ARBA" id="ARBA00023204"/>
    </source>
</evidence>
<evidence type="ECO:0000256" key="1">
    <source>
        <dbReference type="ARBA" id="ARBA00003618"/>
    </source>
</evidence>
<dbReference type="RefSeq" id="WP_010881890.1">
    <property type="nucleotide sequence ID" value="NC_010741.1"/>
</dbReference>
<dbReference type="GeneID" id="93876212"/>
<dbReference type="SMR" id="A0A0H3BIE6"/>
<accession>A0A0H3BIE6</accession>
<keyword evidence="6" id="KW-0067">ATP-binding</keyword>
<evidence type="ECO:0000256" key="9">
    <source>
        <dbReference type="PIRNR" id="PIRNR003128"/>
    </source>
</evidence>
<evidence type="ECO:0000313" key="12">
    <source>
        <dbReference type="EMBL" id="ACD70867.1"/>
    </source>
</evidence>
<sequence length="573" mass="63571">MIEQLSVRNVALIQSLALEFGAQFTALSGETGAGKSMILGALSFLCGQKVGPDLIRKDENEAWVSAVFRCDHAPRAVHTWLAERSIEPEHHRVLLRRVMRRTGRGTAWIQNVPVSRADLEFFTSFFIDLHGQHEHQSLFRVAEHRRFLDTYGGLQQEVDAFTACYAALAERRAQLQRLASCEHNRQERLEFLSFALEELEHAALDVHEERALEGEEQKLCQHEKLCDVMQRVDAAIRGVDLQEGALLSSLKKALGALESACGIDGSLEPARARLESAYYEIEDVAHVLRTYTDGIQFCPDRLQHVQERLALIYRLKKKYGGTVAQVLEYRARAQQEMQDLSQAVGDKEALEQDVQRLMAQVLHAGRALSLKRHAVAEAFRTRVEGVLHRLGMASTRFHVQICTRDEQCAKQRTGPYGFDDVEFLISANAGEPARPLAKIASGGELSRVMLALKTVLSSVDEVGTLIFDEIDVGIGGETARAVAEHLQALSEHKQVVCITHLAMIAAHADAHVCVKKESSGEHTNTSAAHVVGERRVQEVARMLAGDTHSATSLAHAQELLRAGARQRRGECGD</sequence>
<dbReference type="GO" id="GO:0006281">
    <property type="term" value="P:DNA repair"/>
    <property type="evidence" value="ECO:0007669"/>
    <property type="project" value="UniProtKB-KW"/>
</dbReference>
<organism evidence="12 13">
    <name type="scientific">Treponema pallidum subsp. pallidum (strain SS14)</name>
    <dbReference type="NCBI Taxonomy" id="455434"/>
    <lineage>
        <taxon>Bacteria</taxon>
        <taxon>Pseudomonadati</taxon>
        <taxon>Spirochaetota</taxon>
        <taxon>Spirochaetia</taxon>
        <taxon>Spirochaetales</taxon>
        <taxon>Treponemataceae</taxon>
        <taxon>Treponema</taxon>
    </lineage>
</organism>
<evidence type="ECO:0000256" key="2">
    <source>
        <dbReference type="ARBA" id="ARBA00009441"/>
    </source>
</evidence>
<dbReference type="NCBIfam" id="TIGR00634">
    <property type="entry name" value="recN"/>
    <property type="match status" value="1"/>
</dbReference>
<dbReference type="SUPFAM" id="SSF52540">
    <property type="entry name" value="P-loop containing nucleoside triphosphate hydrolases"/>
    <property type="match status" value="1"/>
</dbReference>
<dbReference type="GO" id="GO:0043590">
    <property type="term" value="C:bacterial nucleoid"/>
    <property type="evidence" value="ECO:0007669"/>
    <property type="project" value="TreeGrafter"/>
</dbReference>
<dbReference type="KEGG" id="tpp:TPASS_0442"/>
<proteinExistence type="inferred from homology"/>
<keyword evidence="5 9" id="KW-0227">DNA damage</keyword>
<dbReference type="Gene3D" id="3.40.50.300">
    <property type="entry name" value="P-loop containing nucleotide triphosphate hydrolases"/>
    <property type="match status" value="2"/>
</dbReference>
<dbReference type="AlphaFoldDB" id="A0A0H3BIE6"/>
<evidence type="ECO:0000256" key="6">
    <source>
        <dbReference type="ARBA" id="ARBA00022840"/>
    </source>
</evidence>
<dbReference type="CDD" id="cd03241">
    <property type="entry name" value="ABC_RecN"/>
    <property type="match status" value="1"/>
</dbReference>
<evidence type="ECO:0000256" key="10">
    <source>
        <dbReference type="SAM" id="Coils"/>
    </source>
</evidence>
<dbReference type="GO" id="GO:0005524">
    <property type="term" value="F:ATP binding"/>
    <property type="evidence" value="ECO:0007669"/>
    <property type="project" value="UniProtKB-KW"/>
</dbReference>
<evidence type="ECO:0000256" key="8">
    <source>
        <dbReference type="ARBA" id="ARBA00033408"/>
    </source>
</evidence>
<comment type="function">
    <text evidence="1 9">May be involved in recombinational repair of damaged DNA.</text>
</comment>
<dbReference type="GO" id="GO:0009432">
    <property type="term" value="P:SOS response"/>
    <property type="evidence" value="ECO:0007669"/>
    <property type="project" value="TreeGrafter"/>
</dbReference>
<dbReference type="EMBL" id="CP000805">
    <property type="protein sequence ID" value="ACD70867.1"/>
    <property type="molecule type" value="Genomic_DNA"/>
</dbReference>
<dbReference type="InterPro" id="IPR004604">
    <property type="entry name" value="DNA_recomb/repair_RecN"/>
</dbReference>
<evidence type="ECO:0000259" key="11">
    <source>
        <dbReference type="Pfam" id="PF02463"/>
    </source>
</evidence>
<dbReference type="PANTHER" id="PTHR11059:SF0">
    <property type="entry name" value="DNA REPAIR PROTEIN RECN"/>
    <property type="match status" value="1"/>
</dbReference>
<dbReference type="PIRSF" id="PIRSF003128">
    <property type="entry name" value="RecN"/>
    <property type="match status" value="1"/>
</dbReference>
<feature type="domain" description="RecF/RecN/SMC N-terminal" evidence="11">
    <location>
        <begin position="2"/>
        <end position="520"/>
    </location>
</feature>
<evidence type="ECO:0000256" key="5">
    <source>
        <dbReference type="ARBA" id="ARBA00022763"/>
    </source>
</evidence>
<evidence type="ECO:0000313" key="13">
    <source>
        <dbReference type="Proteomes" id="UP000001202"/>
    </source>
</evidence>
<dbReference type="InterPro" id="IPR003395">
    <property type="entry name" value="RecF/RecN/SMC_N"/>
</dbReference>
<reference evidence="12 13" key="1">
    <citation type="journal article" date="2008" name="BMC Microbiol.">
        <title>Complete genome sequence of Treponema pallidum ssp. pallidum strain SS14 determined with oligonucleotide arrays.</title>
        <authorList>
            <person name="Matejkova P."/>
            <person name="Strouhal M."/>
            <person name="Smajs D."/>
            <person name="Norris S.J."/>
            <person name="Palzkill T."/>
            <person name="Petrosino J.F."/>
            <person name="Sodergren E."/>
            <person name="Norton J.E."/>
            <person name="Singh J."/>
            <person name="Richmond T.A."/>
            <person name="Molla M.N."/>
            <person name="Albert T.J."/>
            <person name="Weinstock G.M."/>
        </authorList>
    </citation>
    <scope>NUCLEOTIDE SEQUENCE [LARGE SCALE GENOMIC DNA]</scope>
    <source>
        <strain evidence="12 13">SS14</strain>
    </source>
</reference>
<dbReference type="Pfam" id="PF02463">
    <property type="entry name" value="SMC_N"/>
    <property type="match status" value="1"/>
</dbReference>
<dbReference type="Proteomes" id="UP000001202">
    <property type="component" value="Chromosome"/>
</dbReference>
<feature type="coiled-coil region" evidence="10">
    <location>
        <begin position="323"/>
        <end position="360"/>
    </location>
</feature>
<gene>
    <name evidence="12" type="primary">recN</name>
    <name evidence="12" type="ordered locus">TPASS_0442</name>
</gene>
<dbReference type="GO" id="GO:0006310">
    <property type="term" value="P:DNA recombination"/>
    <property type="evidence" value="ECO:0007669"/>
    <property type="project" value="InterPro"/>
</dbReference>
<dbReference type="PATRIC" id="fig|455434.6.peg.442"/>
<dbReference type="InterPro" id="IPR027417">
    <property type="entry name" value="P-loop_NTPase"/>
</dbReference>
<dbReference type="PANTHER" id="PTHR11059">
    <property type="entry name" value="DNA REPAIR PROTEIN RECN"/>
    <property type="match status" value="1"/>
</dbReference>
<keyword evidence="10" id="KW-0175">Coiled coil</keyword>
<comment type="similarity">
    <text evidence="2 9">Belongs to the RecN family.</text>
</comment>
<keyword evidence="7 9" id="KW-0234">DNA repair</keyword>
<name>A0A0H3BIE6_TREPS</name>